<dbReference type="Proteomes" id="UP000501240">
    <property type="component" value="Chromosome"/>
</dbReference>
<reference evidence="1 2" key="1">
    <citation type="submission" date="2020-05" db="EMBL/GenBank/DDBJ databases">
        <title>Actinomadura verrucosospora NRRL-B18236 (PFL_A860) Genome sequencing and assembly.</title>
        <authorList>
            <person name="Samborskyy M."/>
        </authorList>
    </citation>
    <scope>NUCLEOTIDE SEQUENCE [LARGE SCALE GENOMIC DNA]</scope>
    <source>
        <strain evidence="1 2">NRRL:B18236</strain>
    </source>
</reference>
<proteinExistence type="predicted"/>
<dbReference type="AlphaFoldDB" id="A0A7D3VUN5"/>
<accession>A0A7D3VUN5</accession>
<protein>
    <submittedName>
        <fullName evidence="1">Uncharacterized protein</fullName>
    </submittedName>
</protein>
<name>A0A7D3VUN5_ACTVE</name>
<sequence length="149" mass="16785">MPDHDLNATQLARANHIIRTYEQRAFPSGRSLLNRDQLYTRALLSALIGDLEHYAVHHDLDFTEIVDSGCSHAAARQSGYKIGDEVRLPRQGDRCGTIVGWTNSRSATETTFLVEVPWHHPRPRRARCTLGNSATVPAHRHPPGHRPIR</sequence>
<organism evidence="1 2">
    <name type="scientific">Actinomadura verrucosospora</name>
    <dbReference type="NCBI Taxonomy" id="46165"/>
    <lineage>
        <taxon>Bacteria</taxon>
        <taxon>Bacillati</taxon>
        <taxon>Actinomycetota</taxon>
        <taxon>Actinomycetes</taxon>
        <taxon>Streptosporangiales</taxon>
        <taxon>Thermomonosporaceae</taxon>
        <taxon>Actinomadura</taxon>
    </lineage>
</organism>
<dbReference type="EMBL" id="CP053892">
    <property type="protein sequence ID" value="QKG20096.1"/>
    <property type="molecule type" value="Genomic_DNA"/>
</dbReference>
<evidence type="ECO:0000313" key="2">
    <source>
        <dbReference type="Proteomes" id="UP000501240"/>
    </source>
</evidence>
<dbReference type="RefSeq" id="WP_173094565.1">
    <property type="nucleotide sequence ID" value="NZ_CP053892.1"/>
</dbReference>
<gene>
    <name evidence="1" type="ORF">ACTIVE_1732</name>
</gene>
<keyword evidence="2" id="KW-1185">Reference proteome</keyword>
<evidence type="ECO:0000313" key="1">
    <source>
        <dbReference type="EMBL" id="QKG20096.1"/>
    </source>
</evidence>